<proteinExistence type="predicted"/>
<keyword evidence="2" id="KW-0472">Membrane</keyword>
<keyword evidence="2" id="KW-0812">Transmembrane</keyword>
<protein>
    <submittedName>
        <fullName evidence="3">Uncharacterized protein</fullName>
    </submittedName>
</protein>
<dbReference type="EMBL" id="JMCC02000061">
    <property type="protein sequence ID" value="KIG15014.1"/>
    <property type="molecule type" value="Genomic_DNA"/>
</dbReference>
<feature type="region of interest" description="Disordered" evidence="1">
    <location>
        <begin position="112"/>
        <end position="135"/>
    </location>
</feature>
<evidence type="ECO:0000313" key="4">
    <source>
        <dbReference type="Proteomes" id="UP000031599"/>
    </source>
</evidence>
<sequence length="181" mass="19903">MDSSLESGSPAAEPDNSLKFVFTAIALISVVVGVLGYWRYANSERWVAHGIANMDERGPTLDAEGCIDEVVGWYGACDQHDANAAVCLQGVGILMQHCLSARERDQTCEQYLDPDSGKHDASEDMRDRSRNPATAGESGRWVYARCEDRGMVCRNKRECACAEAYRAIDSFCRTGQQAVQL</sequence>
<keyword evidence="2" id="KW-1133">Transmembrane helix</keyword>
<accession>A0A0C1ZBD1</accession>
<feature type="transmembrane region" description="Helical" evidence="2">
    <location>
        <begin position="20"/>
        <end position="38"/>
    </location>
</feature>
<name>A0A0C1ZBD1_9BACT</name>
<dbReference type="AlphaFoldDB" id="A0A0C1ZBD1"/>
<gene>
    <name evidence="3" type="ORF">DB30_06046</name>
</gene>
<dbReference type="Proteomes" id="UP000031599">
    <property type="component" value="Unassembled WGS sequence"/>
</dbReference>
<evidence type="ECO:0000256" key="1">
    <source>
        <dbReference type="SAM" id="MobiDB-lite"/>
    </source>
</evidence>
<comment type="caution">
    <text evidence="3">The sequence shown here is derived from an EMBL/GenBank/DDBJ whole genome shotgun (WGS) entry which is preliminary data.</text>
</comment>
<organism evidence="3 4">
    <name type="scientific">Enhygromyxa salina</name>
    <dbReference type="NCBI Taxonomy" id="215803"/>
    <lineage>
        <taxon>Bacteria</taxon>
        <taxon>Pseudomonadati</taxon>
        <taxon>Myxococcota</taxon>
        <taxon>Polyangia</taxon>
        <taxon>Nannocystales</taxon>
        <taxon>Nannocystaceae</taxon>
        <taxon>Enhygromyxa</taxon>
    </lineage>
</organism>
<evidence type="ECO:0000313" key="3">
    <source>
        <dbReference type="EMBL" id="KIG15014.1"/>
    </source>
</evidence>
<feature type="compositionally biased region" description="Basic and acidic residues" evidence="1">
    <location>
        <begin position="115"/>
        <end position="130"/>
    </location>
</feature>
<evidence type="ECO:0000256" key="2">
    <source>
        <dbReference type="SAM" id="Phobius"/>
    </source>
</evidence>
<reference evidence="3 4" key="1">
    <citation type="submission" date="2014-12" db="EMBL/GenBank/DDBJ databases">
        <title>Genome assembly of Enhygromyxa salina DSM 15201.</title>
        <authorList>
            <person name="Sharma G."/>
            <person name="Subramanian S."/>
        </authorList>
    </citation>
    <scope>NUCLEOTIDE SEQUENCE [LARGE SCALE GENOMIC DNA]</scope>
    <source>
        <strain evidence="3 4">DSM 15201</strain>
    </source>
</reference>